<gene>
    <name evidence="1" type="ORF">HJG54_05825</name>
</gene>
<protein>
    <submittedName>
        <fullName evidence="1">Uncharacterized protein</fullName>
    </submittedName>
</protein>
<evidence type="ECO:0000313" key="1">
    <source>
        <dbReference type="EMBL" id="WNZ22426.1"/>
    </source>
</evidence>
<accession>A0AA97AH57</accession>
<name>A0AA97AH57_9CYAN</name>
<organism evidence="1">
    <name type="scientific">Leptolyngbya sp. NK1-12</name>
    <dbReference type="NCBI Taxonomy" id="2547451"/>
    <lineage>
        <taxon>Bacteria</taxon>
        <taxon>Bacillati</taxon>
        <taxon>Cyanobacteriota</taxon>
        <taxon>Cyanophyceae</taxon>
        <taxon>Leptolyngbyales</taxon>
        <taxon>Leptolyngbyaceae</taxon>
        <taxon>Leptolyngbya group</taxon>
        <taxon>Leptolyngbya</taxon>
    </lineage>
</organism>
<dbReference type="RefSeq" id="WP_316433871.1">
    <property type="nucleotide sequence ID" value="NZ_CP053586.1"/>
</dbReference>
<sequence>MPSLIVLFIYNPRLQTGLKKFISIQVKAITRKVIAVRVPGGVTPP</sequence>
<dbReference type="AlphaFoldDB" id="A0AA97AH57"/>
<proteinExistence type="predicted"/>
<dbReference type="EMBL" id="CP053586">
    <property type="protein sequence ID" value="WNZ22426.1"/>
    <property type="molecule type" value="Genomic_DNA"/>
</dbReference>
<reference evidence="1" key="1">
    <citation type="submission" date="2020-05" db="EMBL/GenBank/DDBJ databases">
        <authorList>
            <person name="Zhu T."/>
            <person name="Keshari N."/>
            <person name="Lu X."/>
        </authorList>
    </citation>
    <scope>NUCLEOTIDE SEQUENCE</scope>
    <source>
        <strain evidence="1">NK1-12</strain>
    </source>
</reference>